<protein>
    <recommendedName>
        <fullName evidence="3">YgiT-type zinc finger domain-containing protein</fullName>
    </recommendedName>
</protein>
<keyword evidence="2" id="KW-1185">Reference proteome</keyword>
<organism evidence="1 2">
    <name type="scientific">Dolichospermum compactum NIES-806</name>
    <dbReference type="NCBI Taxonomy" id="1973481"/>
    <lineage>
        <taxon>Bacteria</taxon>
        <taxon>Bacillati</taxon>
        <taxon>Cyanobacteriota</taxon>
        <taxon>Cyanophyceae</taxon>
        <taxon>Nostocales</taxon>
        <taxon>Aphanizomenonaceae</taxon>
        <taxon>Dolichospermum</taxon>
        <taxon>Dolichospermum compactum</taxon>
    </lineage>
</organism>
<dbReference type="EMBL" id="AP018316">
    <property type="protein sequence ID" value="BAZ86841.1"/>
    <property type="molecule type" value="Genomic_DNA"/>
</dbReference>
<accession>A0A1Z4V5K3</accession>
<evidence type="ECO:0008006" key="3">
    <source>
        <dbReference type="Google" id="ProtNLM"/>
    </source>
</evidence>
<name>A0A1Z4V5K3_9CYAN</name>
<reference evidence="1 2" key="1">
    <citation type="submission" date="2017-06" db="EMBL/GenBank/DDBJ databases">
        <title>Genome sequencing of cyanobaciteial culture collection at National Institute for Environmental Studies (NIES).</title>
        <authorList>
            <person name="Hirose Y."/>
            <person name="Shimura Y."/>
            <person name="Fujisawa T."/>
            <person name="Nakamura Y."/>
            <person name="Kawachi M."/>
        </authorList>
    </citation>
    <scope>NUCLEOTIDE SEQUENCE [LARGE SCALE GENOMIC DNA]</scope>
    <source>
        <strain evidence="1 2">NIES-806</strain>
    </source>
</reference>
<dbReference type="AlphaFoldDB" id="A0A1Z4V5K3"/>
<dbReference type="InterPro" id="IPR022453">
    <property type="entry name" value="Znf_MqsA-type"/>
</dbReference>
<dbReference type="Proteomes" id="UP000218702">
    <property type="component" value="Chromosome"/>
</dbReference>
<dbReference type="Gene3D" id="3.10.20.860">
    <property type="match status" value="1"/>
</dbReference>
<evidence type="ECO:0000313" key="1">
    <source>
        <dbReference type="EMBL" id="BAZ86841.1"/>
    </source>
</evidence>
<dbReference type="NCBIfam" id="TIGR03831">
    <property type="entry name" value="YgiT_finger"/>
    <property type="match status" value="1"/>
</dbReference>
<gene>
    <name evidence="1" type="ORF">NIES806_30580</name>
</gene>
<sequence length="110" mass="12433">MIRIEALKFYSLLIVPSLNTGLIDTSRRGLMKTQKCPTCQGELETKQIEKMLKGGNNTAVIHVEAEVCSKCGEKLYKPDVVNQFTQIRAKLRNQETEDFQVIGQSFRVSV</sequence>
<evidence type="ECO:0000313" key="2">
    <source>
        <dbReference type="Proteomes" id="UP000218702"/>
    </source>
</evidence>
<dbReference type="KEGG" id="dcm:NIES806_30580"/>
<proteinExistence type="predicted"/>